<name>A0A834WQ08_9FABA</name>
<dbReference type="PANTHER" id="PTHR48047">
    <property type="entry name" value="GLYCOSYLTRANSFERASE"/>
    <property type="match status" value="1"/>
</dbReference>
<evidence type="ECO:0000256" key="2">
    <source>
        <dbReference type="ARBA" id="ARBA00022676"/>
    </source>
</evidence>
<evidence type="ECO:0000256" key="4">
    <source>
        <dbReference type="RuleBase" id="RU003718"/>
    </source>
</evidence>
<comment type="similarity">
    <text evidence="1 4">Belongs to the UDP-glycosyltransferase family.</text>
</comment>
<dbReference type="CDD" id="cd03784">
    <property type="entry name" value="GT1_Gtf-like"/>
    <property type="match status" value="1"/>
</dbReference>
<dbReference type="PANTHER" id="PTHR48047:SF131">
    <property type="entry name" value="GLYCOSYLTRANSFERASE"/>
    <property type="match status" value="1"/>
</dbReference>
<dbReference type="FunFam" id="3.40.50.2000:FF:000060">
    <property type="entry name" value="Glycosyltransferase"/>
    <property type="match status" value="1"/>
</dbReference>
<dbReference type="OrthoDB" id="5835829at2759"/>
<dbReference type="InterPro" id="IPR002213">
    <property type="entry name" value="UDP_glucos_trans"/>
</dbReference>
<dbReference type="PROSITE" id="PS00375">
    <property type="entry name" value="UDPGT"/>
    <property type="match status" value="1"/>
</dbReference>
<sequence>METEAKMGQTWWGIGRDHKVFNGNYVPDFAIFHNKLTNTIMSAEIWVVPFFGQGHLLPSIELCKHLASRNFKISLLLPSYLISSVPSSLCHYPSVQITEIPTSPIPPQPHSNPFHAFQIIHDLQAQALQTLLSTGPQNPNPPRPLCAIIDVMATWFYDVFEKFQVPTVTFFTSGACSTALEHAIWKYHLKDMEPAEKRFIQGLPEDMALTYLDLRRRPHDIPPPPPRPGMVGPLLGEQLRWLKEVSKTKALMINTCDDLERPFIDYIANQVEKPVWGVGPLLPEQYWKAAGSLIHDRVVRANRRSNVTEDEVIQWLDSKARGSVLYVSFGSLMGPTMEEYAQLAQALESSDQPFIWVLQPRSGKPGPPSFLLRKQFNSEGSKVEEEEEEEEGGGYYPDGLDCRVGKRGLIIKGWAPQLLILSHPSTGGFLSHCGWNSTVEAIGRGVPILAWPIRGDQYSNAKLVMDYFKVGYPICDDLSRILSKDDIAKGIEKLMSDKEMKERAENFSEKFQQGFPSTSLAALDAFHHYITEELT</sequence>
<protein>
    <recommendedName>
        <fullName evidence="5">Glycosyltransferase</fullName>
        <ecNumber evidence="5">2.4.1.-</ecNumber>
    </recommendedName>
</protein>
<keyword evidence="7" id="KW-1185">Reference proteome</keyword>
<dbReference type="EMBL" id="JAAIUW010000006">
    <property type="protein sequence ID" value="KAF7829158.1"/>
    <property type="molecule type" value="Genomic_DNA"/>
</dbReference>
<evidence type="ECO:0000313" key="7">
    <source>
        <dbReference type="Proteomes" id="UP000634136"/>
    </source>
</evidence>
<reference evidence="6" key="1">
    <citation type="submission" date="2020-09" db="EMBL/GenBank/DDBJ databases">
        <title>Genome-Enabled Discovery of Anthraquinone Biosynthesis in Senna tora.</title>
        <authorList>
            <person name="Kang S.-H."/>
            <person name="Pandey R.P."/>
            <person name="Lee C.-M."/>
            <person name="Sim J.-S."/>
            <person name="Jeong J.-T."/>
            <person name="Choi B.-S."/>
            <person name="Jung M."/>
            <person name="Ginzburg D."/>
            <person name="Zhao K."/>
            <person name="Won S.Y."/>
            <person name="Oh T.-J."/>
            <person name="Yu Y."/>
            <person name="Kim N.-H."/>
            <person name="Lee O.R."/>
            <person name="Lee T.-H."/>
            <person name="Bashyal P."/>
            <person name="Kim T.-S."/>
            <person name="Lee W.-H."/>
            <person name="Kawkins C."/>
            <person name="Kim C.-K."/>
            <person name="Kim J.S."/>
            <person name="Ahn B.O."/>
            <person name="Rhee S.Y."/>
            <person name="Sohng J.K."/>
        </authorList>
    </citation>
    <scope>NUCLEOTIDE SEQUENCE</scope>
    <source>
        <tissue evidence="6">Leaf</tissue>
    </source>
</reference>
<evidence type="ECO:0000256" key="3">
    <source>
        <dbReference type="ARBA" id="ARBA00022679"/>
    </source>
</evidence>
<evidence type="ECO:0000313" key="6">
    <source>
        <dbReference type="EMBL" id="KAF7829158.1"/>
    </source>
</evidence>
<proteinExistence type="inferred from homology"/>
<dbReference type="Gene3D" id="3.40.50.2000">
    <property type="entry name" value="Glycogen Phosphorylase B"/>
    <property type="match status" value="2"/>
</dbReference>
<dbReference type="EC" id="2.4.1.-" evidence="5"/>
<dbReference type="Pfam" id="PF00201">
    <property type="entry name" value="UDPGT"/>
    <property type="match status" value="1"/>
</dbReference>
<comment type="caution">
    <text evidence="6">The sequence shown here is derived from an EMBL/GenBank/DDBJ whole genome shotgun (WGS) entry which is preliminary data.</text>
</comment>
<dbReference type="GO" id="GO:0035251">
    <property type="term" value="F:UDP-glucosyltransferase activity"/>
    <property type="evidence" value="ECO:0007669"/>
    <property type="project" value="TreeGrafter"/>
</dbReference>
<dbReference type="Proteomes" id="UP000634136">
    <property type="component" value="Unassembled WGS sequence"/>
</dbReference>
<dbReference type="InterPro" id="IPR035595">
    <property type="entry name" value="UDP_glycos_trans_CS"/>
</dbReference>
<accession>A0A834WQ08</accession>
<keyword evidence="3 4" id="KW-0808">Transferase</keyword>
<gene>
    <name evidence="6" type="ORF">G2W53_020322</name>
</gene>
<evidence type="ECO:0000256" key="1">
    <source>
        <dbReference type="ARBA" id="ARBA00009995"/>
    </source>
</evidence>
<keyword evidence="2 4" id="KW-0328">Glycosyltransferase</keyword>
<dbReference type="AlphaFoldDB" id="A0A834WQ08"/>
<dbReference type="SUPFAM" id="SSF53756">
    <property type="entry name" value="UDP-Glycosyltransferase/glycogen phosphorylase"/>
    <property type="match status" value="1"/>
</dbReference>
<evidence type="ECO:0000256" key="5">
    <source>
        <dbReference type="RuleBase" id="RU362057"/>
    </source>
</evidence>
<organism evidence="6 7">
    <name type="scientific">Senna tora</name>
    <dbReference type="NCBI Taxonomy" id="362788"/>
    <lineage>
        <taxon>Eukaryota</taxon>
        <taxon>Viridiplantae</taxon>
        <taxon>Streptophyta</taxon>
        <taxon>Embryophyta</taxon>
        <taxon>Tracheophyta</taxon>
        <taxon>Spermatophyta</taxon>
        <taxon>Magnoliopsida</taxon>
        <taxon>eudicotyledons</taxon>
        <taxon>Gunneridae</taxon>
        <taxon>Pentapetalae</taxon>
        <taxon>rosids</taxon>
        <taxon>fabids</taxon>
        <taxon>Fabales</taxon>
        <taxon>Fabaceae</taxon>
        <taxon>Caesalpinioideae</taxon>
        <taxon>Cassia clade</taxon>
        <taxon>Senna</taxon>
    </lineage>
</organism>